<dbReference type="PANTHER" id="PTHR39087:SF2">
    <property type="entry name" value="UPF0104 MEMBRANE PROTEIN MJ1595"/>
    <property type="match status" value="1"/>
</dbReference>
<organism evidence="7 8">
    <name type="scientific">Candidatus Protofrankia datiscae</name>
    <dbReference type="NCBI Taxonomy" id="2716812"/>
    <lineage>
        <taxon>Bacteria</taxon>
        <taxon>Bacillati</taxon>
        <taxon>Actinomycetota</taxon>
        <taxon>Actinomycetes</taxon>
        <taxon>Frankiales</taxon>
        <taxon>Frankiaceae</taxon>
        <taxon>Protofrankia</taxon>
    </lineage>
</organism>
<dbReference type="GO" id="GO:0005886">
    <property type="term" value="C:plasma membrane"/>
    <property type="evidence" value="ECO:0007669"/>
    <property type="project" value="UniProtKB-SubCell"/>
</dbReference>
<reference evidence="7 8" key="1">
    <citation type="submission" date="2011-05" db="EMBL/GenBank/DDBJ databases">
        <title>Complete sequence of chromosome of Frankia symbiont of Datisca glomerata.</title>
        <authorList>
            <consortium name="US DOE Joint Genome Institute"/>
            <person name="Lucas S."/>
            <person name="Han J."/>
            <person name="Lapidus A."/>
            <person name="Cheng J.-F."/>
            <person name="Goodwin L."/>
            <person name="Pitluck S."/>
            <person name="Peters L."/>
            <person name="Mikhailova N."/>
            <person name="Chertkov O."/>
            <person name="Teshima H."/>
            <person name="Han C."/>
            <person name="Tapia R."/>
            <person name="Land M."/>
            <person name="Hauser L."/>
            <person name="Kyrpides N."/>
            <person name="Ivanova N."/>
            <person name="Pagani I."/>
            <person name="Berry A."/>
            <person name="Pawlowski K."/>
            <person name="Persson T."/>
            <person name="Vanden Heuvel B."/>
            <person name="Benson D."/>
            <person name="Woyke T."/>
        </authorList>
    </citation>
    <scope>NUCLEOTIDE SEQUENCE [LARGE SCALE GENOMIC DNA]</scope>
    <source>
        <strain evidence="8">4085684</strain>
    </source>
</reference>
<comment type="subcellular location">
    <subcellularLocation>
        <location evidence="1">Cell membrane</location>
        <topology evidence="1">Multi-pass membrane protein</topology>
    </subcellularLocation>
</comment>
<proteinExistence type="predicted"/>
<keyword evidence="8" id="KW-1185">Reference proteome</keyword>
<dbReference type="PANTHER" id="PTHR39087">
    <property type="entry name" value="UPF0104 MEMBRANE PROTEIN MJ1595"/>
    <property type="match status" value="1"/>
</dbReference>
<dbReference type="eggNOG" id="COG0392">
    <property type="taxonomic scope" value="Bacteria"/>
</dbReference>
<dbReference type="Proteomes" id="UP000001549">
    <property type="component" value="Chromosome"/>
</dbReference>
<feature type="transmembrane region" description="Helical" evidence="6">
    <location>
        <begin position="230"/>
        <end position="250"/>
    </location>
</feature>
<feature type="transmembrane region" description="Helical" evidence="6">
    <location>
        <begin position="312"/>
        <end position="330"/>
    </location>
</feature>
<sequence>MTLLRVPRWLRRGAAVVILALIVEYAVLPQLAGARKALETFSDVEPRFLVLGLVLEAASLLAYAMLTRSVLAREGRPSLWTLIRIDLTTLGVSHMLPGGAATASALRYRLQRSAGVGASEAVSAAAIQGAGSAVVLNVILWIGLLISIPTRGGNPIYGTAAAVGTLLIAAVFVGVILLTRGSERTVRVVRSVAHRAPRLSPDGAERLVRTFADRLRVLGADRLQLARATLWAAANWLLAAASLWVFLYAYGHAASVDGLLVAYGLANVLAAVPISPGGLGIIEGVLVPTLVGFGSTRAVALLGVVTWRLANFWLPIPLSAVAYLSLRTGSLRHRKLPRQRPWNDPSTINEEITT</sequence>
<feature type="transmembrane region" description="Helical" evidence="6">
    <location>
        <begin position="121"/>
        <end position="144"/>
    </location>
</feature>
<dbReference type="NCBIfam" id="TIGR00374">
    <property type="entry name" value="flippase-like domain"/>
    <property type="match status" value="1"/>
</dbReference>
<dbReference type="AlphaFoldDB" id="F8AVC3"/>
<dbReference type="RefSeq" id="WP_013872197.1">
    <property type="nucleotide sequence ID" value="NC_015656.1"/>
</dbReference>
<evidence type="ECO:0000256" key="1">
    <source>
        <dbReference type="ARBA" id="ARBA00004651"/>
    </source>
</evidence>
<evidence type="ECO:0000256" key="6">
    <source>
        <dbReference type="SAM" id="Phobius"/>
    </source>
</evidence>
<keyword evidence="5 6" id="KW-0472">Membrane</keyword>
<dbReference type="Pfam" id="PF03706">
    <property type="entry name" value="LPG_synthase_TM"/>
    <property type="match status" value="1"/>
</dbReference>
<dbReference type="EMBL" id="CP002801">
    <property type="protein sequence ID" value="AEH08215.1"/>
    <property type="molecule type" value="Genomic_DNA"/>
</dbReference>
<accession>F8AVC3</accession>
<dbReference type="KEGG" id="fsy:FsymDg_0692"/>
<feature type="transmembrane region" description="Helical" evidence="6">
    <location>
        <begin position="48"/>
        <end position="66"/>
    </location>
</feature>
<dbReference type="HOGENOM" id="CLU_701654_0_0_11"/>
<feature type="transmembrane region" description="Helical" evidence="6">
    <location>
        <begin position="9"/>
        <end position="28"/>
    </location>
</feature>
<keyword evidence="3 6" id="KW-0812">Transmembrane</keyword>
<name>F8AVC3_9ACTN</name>
<evidence type="ECO:0008006" key="9">
    <source>
        <dbReference type="Google" id="ProtNLM"/>
    </source>
</evidence>
<dbReference type="InterPro" id="IPR022791">
    <property type="entry name" value="L-PG_synthase/AglD"/>
</dbReference>
<evidence type="ECO:0000313" key="7">
    <source>
        <dbReference type="EMBL" id="AEH08215.1"/>
    </source>
</evidence>
<protein>
    <recommendedName>
        <fullName evidence="9">Lysylphosphatidylglycerol synthetase/UPF0104</fullName>
    </recommendedName>
</protein>
<evidence type="ECO:0000313" key="8">
    <source>
        <dbReference type="Proteomes" id="UP000001549"/>
    </source>
</evidence>
<feature type="transmembrane region" description="Helical" evidence="6">
    <location>
        <begin position="156"/>
        <end position="178"/>
    </location>
</feature>
<gene>
    <name evidence="7" type="ordered locus">FsymDg_0692</name>
</gene>
<evidence type="ECO:0000256" key="2">
    <source>
        <dbReference type="ARBA" id="ARBA00022475"/>
    </source>
</evidence>
<dbReference type="STRING" id="656024.FsymDg_0692"/>
<evidence type="ECO:0000256" key="3">
    <source>
        <dbReference type="ARBA" id="ARBA00022692"/>
    </source>
</evidence>
<keyword evidence="4 6" id="KW-1133">Transmembrane helix</keyword>
<evidence type="ECO:0000256" key="4">
    <source>
        <dbReference type="ARBA" id="ARBA00022989"/>
    </source>
</evidence>
<keyword evidence="2" id="KW-1003">Cell membrane</keyword>
<evidence type="ECO:0000256" key="5">
    <source>
        <dbReference type="ARBA" id="ARBA00023136"/>
    </source>
</evidence>